<evidence type="ECO:0000256" key="1">
    <source>
        <dbReference type="ARBA" id="ARBA00005006"/>
    </source>
</evidence>
<dbReference type="RefSeq" id="XP_014148871.1">
    <property type="nucleotide sequence ID" value="XM_014293396.1"/>
</dbReference>
<keyword evidence="12" id="KW-1185">Reference proteome</keyword>
<dbReference type="eggNOG" id="KOG3754">
    <property type="taxonomic scope" value="Eukaryota"/>
</dbReference>
<evidence type="ECO:0000256" key="6">
    <source>
        <dbReference type="ARBA" id="ARBA00022741"/>
    </source>
</evidence>
<evidence type="ECO:0000256" key="5">
    <source>
        <dbReference type="ARBA" id="ARBA00022684"/>
    </source>
</evidence>
<evidence type="ECO:0000256" key="2">
    <source>
        <dbReference type="ARBA" id="ARBA00008100"/>
    </source>
</evidence>
<dbReference type="FunFam" id="3.30.590.50:FF:000001">
    <property type="entry name" value="Glutamate-cysteine ligase Gcs1"/>
    <property type="match status" value="1"/>
</dbReference>
<dbReference type="EC" id="6.3.2.2" evidence="3 10"/>
<organism evidence="11 12">
    <name type="scientific">Sphaeroforma arctica JP610</name>
    <dbReference type="NCBI Taxonomy" id="667725"/>
    <lineage>
        <taxon>Eukaryota</taxon>
        <taxon>Ichthyosporea</taxon>
        <taxon>Ichthyophonida</taxon>
        <taxon>Sphaeroforma</taxon>
    </lineage>
</organism>
<dbReference type="STRING" id="667725.A0A0L0FDX9"/>
<evidence type="ECO:0000256" key="10">
    <source>
        <dbReference type="RuleBase" id="RU367135"/>
    </source>
</evidence>
<dbReference type="GO" id="GO:0004357">
    <property type="term" value="F:glutamate-cysteine ligase activity"/>
    <property type="evidence" value="ECO:0007669"/>
    <property type="project" value="UniProtKB-UniRule"/>
</dbReference>
<comment type="catalytic activity">
    <reaction evidence="10">
        <text>L-cysteine + L-glutamate + ATP = gamma-L-glutamyl-L-cysteine + ADP + phosphate + H(+)</text>
        <dbReference type="Rhea" id="RHEA:13285"/>
        <dbReference type="ChEBI" id="CHEBI:15378"/>
        <dbReference type="ChEBI" id="CHEBI:29985"/>
        <dbReference type="ChEBI" id="CHEBI:30616"/>
        <dbReference type="ChEBI" id="CHEBI:35235"/>
        <dbReference type="ChEBI" id="CHEBI:43474"/>
        <dbReference type="ChEBI" id="CHEBI:58173"/>
        <dbReference type="ChEBI" id="CHEBI:456216"/>
        <dbReference type="EC" id="6.3.2.2"/>
    </reaction>
</comment>
<dbReference type="GeneID" id="25913000"/>
<dbReference type="InterPro" id="IPR004308">
    <property type="entry name" value="GCS"/>
</dbReference>
<evidence type="ECO:0000256" key="4">
    <source>
        <dbReference type="ARBA" id="ARBA00022598"/>
    </source>
</evidence>
<evidence type="ECO:0000256" key="7">
    <source>
        <dbReference type="ARBA" id="ARBA00022840"/>
    </source>
</evidence>
<feature type="non-terminal residue" evidence="11">
    <location>
        <position position="1"/>
    </location>
</feature>
<protein>
    <recommendedName>
        <fullName evidence="3 10">Glutamate--cysteine ligase</fullName>
        <ecNumber evidence="3 10">6.3.2.2</ecNumber>
    </recommendedName>
    <alternativeName>
        <fullName evidence="9 10">Gamma-ECS</fullName>
    </alternativeName>
    <alternativeName>
        <fullName evidence="8 10">Gamma-glutamylcysteine synthetase</fullName>
    </alternativeName>
</protein>
<keyword evidence="6 10" id="KW-0547">Nucleotide-binding</keyword>
<dbReference type="PANTHER" id="PTHR11164:SF0">
    <property type="entry name" value="GLUTAMATE--CYSTEINE LIGASE CATALYTIC SUBUNIT"/>
    <property type="match status" value="1"/>
</dbReference>
<dbReference type="Pfam" id="PF03074">
    <property type="entry name" value="GCS"/>
    <property type="match status" value="1"/>
</dbReference>
<gene>
    <name evidence="11" type="ORF">SARC_12496</name>
</gene>
<evidence type="ECO:0000256" key="3">
    <source>
        <dbReference type="ARBA" id="ARBA00012220"/>
    </source>
</evidence>
<dbReference type="Gene3D" id="1.10.8.960">
    <property type="match status" value="1"/>
</dbReference>
<evidence type="ECO:0000256" key="8">
    <source>
        <dbReference type="ARBA" id="ARBA00030585"/>
    </source>
</evidence>
<keyword evidence="7 10" id="KW-0067">ATP-binding</keyword>
<sequence length="603" mass="68403">IEFICVVLDDEKKTARLNLRVPEVLDILYGPEASGVPSSELDSLWRPEYGSYMIEGTPGSPYGHSLKELTTIEANMRIRRIRINEQLKPGECVVAMTNFPRLGCPDCTEPPSPPQGPIAKSLFIPDSAINPHPRFGTLTKSIRERKGRRVDIDVPIFHDKNTPNPFVEEFPHDDGEAAKMAKPDTIYMDAMCFGMGCCCVQVTFQACSVEEGRYLYDMLTPVSPIMLAMTAGAPVFRGLLADVDCRWNVISASVDDRTDEELGKKPLKENKFVINKSRYDSIDSYLSPFPYFKAKYNDLPIVLNQEVYDDLKQKGIDHLLAQHIAHLYIRDPLVVFQETMDQDDANQSDHFENIQSTNWQTMRFKPPPPNSDIGWRVEFRSMELQMTDFENSAFTVFIVLLTRAILSFNLNLYMPITKVDENVQTAQKNDASRSEKFYFRKHLDGSTLTPDCDPDAYELMDINTIINGNMHRKRKTSGVLHVDEEPTVEDECAKQNEFPGLLAYVRAYLNTMVVDVETSMKLQSYLNFISKKASGDLMTTAQWMRGYIKKHPDYKQDSVISDSINYDICKIFLDAGEGRTIVPELTGDFGKKNPIEVTPGPKV</sequence>
<dbReference type="PANTHER" id="PTHR11164">
    <property type="entry name" value="GLUTAMATE CYSTEINE LIGASE"/>
    <property type="match status" value="1"/>
</dbReference>
<comment type="pathway">
    <text evidence="1 10">Sulfur metabolism; glutathione biosynthesis; glutathione from L-cysteine and L-glutamate: step 1/2.</text>
</comment>
<accession>A0A0L0FDX9</accession>
<reference evidence="11 12" key="1">
    <citation type="submission" date="2011-02" db="EMBL/GenBank/DDBJ databases">
        <title>The Genome Sequence of Sphaeroforma arctica JP610.</title>
        <authorList>
            <consortium name="The Broad Institute Genome Sequencing Platform"/>
            <person name="Russ C."/>
            <person name="Cuomo C."/>
            <person name="Young S.K."/>
            <person name="Zeng Q."/>
            <person name="Gargeya S."/>
            <person name="Alvarado L."/>
            <person name="Berlin A."/>
            <person name="Chapman S.B."/>
            <person name="Chen Z."/>
            <person name="Freedman E."/>
            <person name="Gellesch M."/>
            <person name="Goldberg J."/>
            <person name="Griggs A."/>
            <person name="Gujja S."/>
            <person name="Heilman E."/>
            <person name="Heiman D."/>
            <person name="Howarth C."/>
            <person name="Mehta T."/>
            <person name="Neiman D."/>
            <person name="Pearson M."/>
            <person name="Roberts A."/>
            <person name="Saif S."/>
            <person name="Shea T."/>
            <person name="Shenoy N."/>
            <person name="Sisk P."/>
            <person name="Stolte C."/>
            <person name="Sykes S."/>
            <person name="White J."/>
            <person name="Yandava C."/>
            <person name="Burger G."/>
            <person name="Gray M.W."/>
            <person name="Holland P.W.H."/>
            <person name="King N."/>
            <person name="Lang F.B.F."/>
            <person name="Roger A.J."/>
            <person name="Ruiz-Trillo I."/>
            <person name="Haas B."/>
            <person name="Nusbaum C."/>
            <person name="Birren B."/>
        </authorList>
    </citation>
    <scope>NUCLEOTIDE SEQUENCE [LARGE SCALE GENOMIC DNA]</scope>
    <source>
        <strain evidence="11 12">JP610</strain>
    </source>
</reference>
<evidence type="ECO:0000313" key="11">
    <source>
        <dbReference type="EMBL" id="KNC74969.1"/>
    </source>
</evidence>
<keyword evidence="4 10" id="KW-0436">Ligase</keyword>
<dbReference type="InterPro" id="IPR014746">
    <property type="entry name" value="Gln_synth/guanido_kin_cat_dom"/>
</dbReference>
<evidence type="ECO:0000313" key="12">
    <source>
        <dbReference type="Proteomes" id="UP000054560"/>
    </source>
</evidence>
<comment type="similarity">
    <text evidence="2 10">Belongs to the glutamate--cysteine ligase type 3 family.</text>
</comment>
<dbReference type="Gene3D" id="3.30.590.50">
    <property type="match status" value="2"/>
</dbReference>
<dbReference type="SUPFAM" id="SSF55931">
    <property type="entry name" value="Glutamine synthetase/guanido kinase"/>
    <property type="match status" value="1"/>
</dbReference>
<dbReference type="UniPathway" id="UPA00142">
    <property type="reaction ID" value="UER00209"/>
</dbReference>
<dbReference type="GO" id="GO:0006750">
    <property type="term" value="P:glutathione biosynthetic process"/>
    <property type="evidence" value="ECO:0007669"/>
    <property type="project" value="UniProtKB-UniRule"/>
</dbReference>
<name>A0A0L0FDX9_9EUKA</name>
<dbReference type="GO" id="GO:0005524">
    <property type="term" value="F:ATP binding"/>
    <property type="evidence" value="ECO:0007669"/>
    <property type="project" value="UniProtKB-UniRule"/>
</dbReference>
<evidence type="ECO:0000256" key="9">
    <source>
        <dbReference type="ARBA" id="ARBA00032122"/>
    </source>
</evidence>
<proteinExistence type="inferred from homology"/>
<dbReference type="OrthoDB" id="7939818at2759"/>
<dbReference type="EMBL" id="KQ243947">
    <property type="protein sequence ID" value="KNC74969.1"/>
    <property type="molecule type" value="Genomic_DNA"/>
</dbReference>
<dbReference type="Proteomes" id="UP000054560">
    <property type="component" value="Unassembled WGS sequence"/>
</dbReference>
<dbReference type="AlphaFoldDB" id="A0A0L0FDX9"/>
<dbReference type="FunFam" id="3.30.590.50:FF:000002">
    <property type="entry name" value="Glutamate--cysteine ligase catalytic subunit"/>
    <property type="match status" value="1"/>
</dbReference>
<dbReference type="GO" id="GO:0017109">
    <property type="term" value="C:glutamate-cysteine ligase complex"/>
    <property type="evidence" value="ECO:0007669"/>
    <property type="project" value="TreeGrafter"/>
</dbReference>
<keyword evidence="5 10" id="KW-0317">Glutathione biosynthesis</keyword>